<dbReference type="EMBL" id="LR031358">
    <property type="protein sequence ID" value="VDB99042.1"/>
    <property type="molecule type" value="Genomic_DNA"/>
</dbReference>
<dbReference type="Proteomes" id="UP001281024">
    <property type="component" value="Unassembled WGS sequence"/>
</dbReference>
<evidence type="ECO:0000313" key="2">
    <source>
        <dbReference type="EMBL" id="OIM20548.1"/>
    </source>
</evidence>
<accession>A0A483BK22</accession>
<evidence type="ECO:0000313" key="1">
    <source>
        <dbReference type="EMBL" id="MDV7714262.1"/>
    </source>
</evidence>
<evidence type="ECO:0000313" key="3">
    <source>
        <dbReference type="EMBL" id="VDB99042.1"/>
    </source>
</evidence>
<dbReference type="AlphaFoldDB" id="A0A483BK22"/>
<evidence type="ECO:0000313" key="5">
    <source>
        <dbReference type="Proteomes" id="UP000294726"/>
    </source>
</evidence>
<proteinExistence type="predicted"/>
<evidence type="ECO:0000313" key="4">
    <source>
        <dbReference type="Proteomes" id="UP000181728"/>
    </source>
</evidence>
<organism evidence="1 6">
    <name type="scientific">Oenococcus oeni</name>
    <name type="common">Leuconostoc oenos</name>
    <dbReference type="NCBI Taxonomy" id="1247"/>
    <lineage>
        <taxon>Bacteria</taxon>
        <taxon>Bacillati</taxon>
        <taxon>Bacillota</taxon>
        <taxon>Bacilli</taxon>
        <taxon>Lactobacillales</taxon>
        <taxon>Lactobacillaceae</taxon>
        <taxon>Oenococcus</taxon>
    </lineage>
</organism>
<protein>
    <submittedName>
        <fullName evidence="1">Uncharacterized protein</fullName>
    </submittedName>
</protein>
<sequence length="102" mass="12069">MANYMVFDLVQEITRLDGSVYDELGNIVMNGRAEYAAEQNFIKQVRILKLNIPHSNHVEKVERYINDHYSDPGFSMKRWEEWKKPPEIQKEMQAILNDNRLG</sequence>
<reference evidence="1" key="3">
    <citation type="submission" date="2019-10" db="EMBL/GenBank/DDBJ databases">
        <title>Malate fermentation in French cider.</title>
        <authorList>
            <person name="Cousin F.J."/>
            <person name="Medina Fernandez S."/>
            <person name="Misery B."/>
            <person name="Laplace J.-M."/>
            <person name="Cretenet M."/>
        </authorList>
    </citation>
    <scope>NUCLEOTIDE SEQUENCE</scope>
    <source>
        <strain evidence="1">UCMA15129</strain>
    </source>
</reference>
<dbReference type="RefSeq" id="WP_002821654.1">
    <property type="nucleotide sequence ID" value="NZ_CP014324.1"/>
</dbReference>
<evidence type="ECO:0000313" key="6">
    <source>
        <dbReference type="Proteomes" id="UP001281024"/>
    </source>
</evidence>
<gene>
    <name evidence="2" type="ORF">ATX59_08205</name>
    <name evidence="1" type="ORF">GA838_00500</name>
    <name evidence="3" type="ORF">OENI_1682</name>
</gene>
<dbReference type="EMBL" id="WERV01000001">
    <property type="protein sequence ID" value="MDV7714262.1"/>
    <property type="molecule type" value="Genomic_DNA"/>
</dbReference>
<dbReference type="EMBL" id="MLOK01000054">
    <property type="protein sequence ID" value="OIM20548.1"/>
    <property type="molecule type" value="Genomic_DNA"/>
</dbReference>
<name>A0A483BK22_OENOE</name>
<reference evidence="2 4" key="1">
    <citation type="journal article" date="2016" name="BMC Genomics">
        <title>Consensus pan-genome assembly of the specialised wine bacterium Oenococcus oeni.</title>
        <authorList>
            <person name="Sternes P.R."/>
            <person name="Borneman A.R."/>
        </authorList>
    </citation>
    <scope>NUCLEOTIDE SEQUENCE [LARGE SCALE GENOMIC DNA]</scope>
    <source>
        <strain evidence="2 4">AWRIB661</strain>
    </source>
</reference>
<dbReference type="Proteomes" id="UP000294726">
    <property type="component" value="Chromosome"/>
</dbReference>
<dbReference type="Proteomes" id="UP000181728">
    <property type="component" value="Unassembled WGS sequence"/>
</dbReference>
<reference evidence="3 5" key="2">
    <citation type="submission" date="2018-08" db="EMBL/GenBank/DDBJ databases">
        <authorList>
            <person name="Lorentzen P. G. S. M."/>
        </authorList>
    </citation>
    <scope>NUCLEOTIDE SEQUENCE [LARGE SCALE GENOMIC DNA]</scope>
    <source>
        <strain evidence="3 5">CRBO_1381</strain>
    </source>
</reference>